<dbReference type="RefSeq" id="WP_040832594.1">
    <property type="nucleotide sequence ID" value="NZ_JBIAQY010000006.1"/>
</dbReference>
<proteinExistence type="predicted"/>
<comment type="caution">
    <text evidence="2">The sequence shown here is derived from an EMBL/GenBank/DDBJ whole genome shotgun (WGS) entry which is preliminary data.</text>
</comment>
<accession>A0ABW6S127</accession>
<dbReference type="EMBL" id="JBIAQY010000006">
    <property type="protein sequence ID" value="MFF3570002.1"/>
    <property type="molecule type" value="Genomic_DNA"/>
</dbReference>
<evidence type="ECO:0000313" key="2">
    <source>
        <dbReference type="EMBL" id="MFF3570002.1"/>
    </source>
</evidence>
<feature type="region of interest" description="Disordered" evidence="1">
    <location>
        <begin position="1"/>
        <end position="25"/>
    </location>
</feature>
<organism evidence="2 3">
    <name type="scientific">Nocardia jiangxiensis</name>
    <dbReference type="NCBI Taxonomy" id="282685"/>
    <lineage>
        <taxon>Bacteria</taxon>
        <taxon>Bacillati</taxon>
        <taxon>Actinomycetota</taxon>
        <taxon>Actinomycetes</taxon>
        <taxon>Mycobacteriales</taxon>
        <taxon>Nocardiaceae</taxon>
        <taxon>Nocardia</taxon>
    </lineage>
</organism>
<protein>
    <submittedName>
        <fullName evidence="2">Uncharacterized protein</fullName>
    </submittedName>
</protein>
<evidence type="ECO:0000256" key="1">
    <source>
        <dbReference type="SAM" id="MobiDB-lite"/>
    </source>
</evidence>
<keyword evidence="3" id="KW-1185">Reference proteome</keyword>
<sequence length="92" mass="9995">MTTVEINSSTRHIGHRPDRGFAPRSPIHSTVTEILDYFGKCPRCGYPATAAHLAHTYADGSSDSEIIATCGQPCGWQGPATVTRMTHARGRR</sequence>
<gene>
    <name evidence="2" type="ORF">ACFYXQ_19685</name>
</gene>
<name>A0ABW6S127_9NOCA</name>
<feature type="compositionally biased region" description="Polar residues" evidence="1">
    <location>
        <begin position="1"/>
        <end position="11"/>
    </location>
</feature>
<evidence type="ECO:0000313" key="3">
    <source>
        <dbReference type="Proteomes" id="UP001601992"/>
    </source>
</evidence>
<reference evidence="2 3" key="1">
    <citation type="submission" date="2024-10" db="EMBL/GenBank/DDBJ databases">
        <title>The Natural Products Discovery Center: Release of the First 8490 Sequenced Strains for Exploring Actinobacteria Biosynthetic Diversity.</title>
        <authorList>
            <person name="Kalkreuter E."/>
            <person name="Kautsar S.A."/>
            <person name="Yang D."/>
            <person name="Bader C.D."/>
            <person name="Teijaro C.N."/>
            <person name="Fluegel L."/>
            <person name="Davis C.M."/>
            <person name="Simpson J.R."/>
            <person name="Lauterbach L."/>
            <person name="Steele A.D."/>
            <person name="Gui C."/>
            <person name="Meng S."/>
            <person name="Li G."/>
            <person name="Viehrig K."/>
            <person name="Ye F."/>
            <person name="Su P."/>
            <person name="Kiefer A.F."/>
            <person name="Nichols A."/>
            <person name="Cepeda A.J."/>
            <person name="Yan W."/>
            <person name="Fan B."/>
            <person name="Jiang Y."/>
            <person name="Adhikari A."/>
            <person name="Zheng C.-J."/>
            <person name="Schuster L."/>
            <person name="Cowan T.M."/>
            <person name="Smanski M.J."/>
            <person name="Chevrette M.G."/>
            <person name="De Carvalho L.P.S."/>
            <person name="Shen B."/>
        </authorList>
    </citation>
    <scope>NUCLEOTIDE SEQUENCE [LARGE SCALE GENOMIC DNA]</scope>
    <source>
        <strain evidence="2 3">NPDC002593</strain>
    </source>
</reference>
<dbReference type="Proteomes" id="UP001601992">
    <property type="component" value="Unassembled WGS sequence"/>
</dbReference>